<dbReference type="Gene3D" id="3.30.70.100">
    <property type="match status" value="1"/>
</dbReference>
<dbReference type="EMBL" id="RPDH01000003">
    <property type="protein sequence ID" value="RPE05435.1"/>
    <property type="molecule type" value="Genomic_DNA"/>
</dbReference>
<dbReference type="GO" id="GO:0046872">
    <property type="term" value="F:metal ion binding"/>
    <property type="evidence" value="ECO:0007669"/>
    <property type="project" value="InterPro"/>
</dbReference>
<dbReference type="PROSITE" id="PS50846">
    <property type="entry name" value="HMA_2"/>
    <property type="match status" value="1"/>
</dbReference>
<keyword evidence="3" id="KW-1185">Reference proteome</keyword>
<dbReference type="InterPro" id="IPR036163">
    <property type="entry name" value="HMA_dom_sf"/>
</dbReference>
<proteinExistence type="predicted"/>
<dbReference type="Proteomes" id="UP000278351">
    <property type="component" value="Unassembled WGS sequence"/>
</dbReference>
<dbReference type="InterPro" id="IPR006121">
    <property type="entry name" value="HMA_dom"/>
</dbReference>
<evidence type="ECO:0000313" key="3">
    <source>
        <dbReference type="Proteomes" id="UP000278351"/>
    </source>
</evidence>
<dbReference type="CDD" id="cd00371">
    <property type="entry name" value="HMA"/>
    <property type="match status" value="1"/>
</dbReference>
<gene>
    <name evidence="2" type="ORF">EGT74_23915</name>
</gene>
<dbReference type="RefSeq" id="WP_123849080.1">
    <property type="nucleotide sequence ID" value="NZ_RPDH01000003.1"/>
</dbReference>
<sequence>MDTIQFRTNIKCSGCIAKVTPSLNELAGEDNWEVDLQSADKILTVSTEQTDGKKIKEAIEKAGYKAEQVA</sequence>
<evidence type="ECO:0000259" key="1">
    <source>
        <dbReference type="PROSITE" id="PS50846"/>
    </source>
</evidence>
<dbReference type="SUPFAM" id="SSF55008">
    <property type="entry name" value="HMA, heavy metal-associated domain"/>
    <property type="match status" value="1"/>
</dbReference>
<dbReference type="Pfam" id="PF00403">
    <property type="entry name" value="HMA"/>
    <property type="match status" value="1"/>
</dbReference>
<organism evidence="2 3">
    <name type="scientific">Chitinophaga lutea</name>
    <dbReference type="NCBI Taxonomy" id="2488634"/>
    <lineage>
        <taxon>Bacteria</taxon>
        <taxon>Pseudomonadati</taxon>
        <taxon>Bacteroidota</taxon>
        <taxon>Chitinophagia</taxon>
        <taxon>Chitinophagales</taxon>
        <taxon>Chitinophagaceae</taxon>
        <taxon>Chitinophaga</taxon>
    </lineage>
</organism>
<protein>
    <submittedName>
        <fullName evidence="2">Copper chaperone</fullName>
    </submittedName>
</protein>
<feature type="domain" description="HMA" evidence="1">
    <location>
        <begin position="1"/>
        <end position="67"/>
    </location>
</feature>
<comment type="caution">
    <text evidence="2">The sequence shown here is derived from an EMBL/GenBank/DDBJ whole genome shotgun (WGS) entry which is preliminary data.</text>
</comment>
<evidence type="ECO:0000313" key="2">
    <source>
        <dbReference type="EMBL" id="RPE05435.1"/>
    </source>
</evidence>
<dbReference type="OrthoDB" id="677920at2"/>
<reference evidence="2 3" key="1">
    <citation type="submission" date="2018-11" db="EMBL/GenBank/DDBJ databases">
        <title>Chitinophaga lutea sp.nov., isolate from arsenic contaminated soil.</title>
        <authorList>
            <person name="Zong Y."/>
        </authorList>
    </citation>
    <scope>NUCLEOTIDE SEQUENCE [LARGE SCALE GENOMIC DNA]</scope>
    <source>
        <strain evidence="2 3">ZY74</strain>
    </source>
</reference>
<dbReference type="AlphaFoldDB" id="A0A3N4PBF6"/>
<accession>A0A3N4PBF6</accession>
<name>A0A3N4PBF6_9BACT</name>